<keyword evidence="3" id="KW-1185">Reference proteome</keyword>
<name>T1GLM1_MEGSC</name>
<organism evidence="2 3">
    <name type="scientific">Megaselia scalaris</name>
    <name type="common">Humpbacked fly</name>
    <name type="synonym">Phora scalaris</name>
    <dbReference type="NCBI Taxonomy" id="36166"/>
    <lineage>
        <taxon>Eukaryota</taxon>
        <taxon>Metazoa</taxon>
        <taxon>Ecdysozoa</taxon>
        <taxon>Arthropoda</taxon>
        <taxon>Hexapoda</taxon>
        <taxon>Insecta</taxon>
        <taxon>Pterygota</taxon>
        <taxon>Neoptera</taxon>
        <taxon>Endopterygota</taxon>
        <taxon>Diptera</taxon>
        <taxon>Brachycera</taxon>
        <taxon>Muscomorpha</taxon>
        <taxon>Platypezoidea</taxon>
        <taxon>Phoridae</taxon>
        <taxon>Megaseliini</taxon>
        <taxon>Megaselia</taxon>
    </lineage>
</organism>
<proteinExistence type="predicted"/>
<protein>
    <submittedName>
        <fullName evidence="2">Uncharacterized protein</fullName>
    </submittedName>
</protein>
<feature type="region of interest" description="Disordered" evidence="1">
    <location>
        <begin position="128"/>
        <end position="150"/>
    </location>
</feature>
<sequence>MNMTILTERMTSGSSLQHPRNSYRPWVGKYRGQNCSSPTECPVLQESVQYSLMGQSHQKSSGVFITEFDYKDAISLEDCSLFHRKLVAKRHDSAFSVFQAALMSSKCWVPGHVEIEVNEIADELPRKGSVAPGGKQGVLNTDECIQEPNR</sequence>
<evidence type="ECO:0000256" key="1">
    <source>
        <dbReference type="SAM" id="MobiDB-lite"/>
    </source>
</evidence>
<evidence type="ECO:0000313" key="3">
    <source>
        <dbReference type="Proteomes" id="UP000015102"/>
    </source>
</evidence>
<evidence type="ECO:0000313" key="2">
    <source>
        <dbReference type="EnsemblMetazoa" id="MESCA004431-PA"/>
    </source>
</evidence>
<reference evidence="3" key="1">
    <citation type="submission" date="2013-02" db="EMBL/GenBank/DDBJ databases">
        <authorList>
            <person name="Hughes D."/>
        </authorList>
    </citation>
    <scope>NUCLEOTIDE SEQUENCE</scope>
    <source>
        <strain>Durham</strain>
        <strain evidence="3">NC isolate 2 -- Noor lab</strain>
    </source>
</reference>
<reference evidence="2" key="2">
    <citation type="submission" date="2015-06" db="UniProtKB">
        <authorList>
            <consortium name="EnsemblMetazoa"/>
        </authorList>
    </citation>
    <scope>IDENTIFICATION</scope>
</reference>
<dbReference type="Proteomes" id="UP000015102">
    <property type="component" value="Unassembled WGS sequence"/>
</dbReference>
<dbReference type="EMBL" id="CAQQ02089508">
    <property type="status" value="NOT_ANNOTATED_CDS"/>
    <property type="molecule type" value="Genomic_DNA"/>
</dbReference>
<dbReference type="HOGENOM" id="CLU_1742633_0_0_1"/>
<dbReference type="AlphaFoldDB" id="T1GLM1"/>
<accession>T1GLM1</accession>
<dbReference type="EnsemblMetazoa" id="MESCA004431-RA">
    <property type="protein sequence ID" value="MESCA004431-PA"/>
    <property type="gene ID" value="MESCA004431"/>
</dbReference>
<dbReference type="EMBL" id="CAQQ02089507">
    <property type="status" value="NOT_ANNOTATED_CDS"/>
    <property type="molecule type" value="Genomic_DNA"/>
</dbReference>